<dbReference type="SUPFAM" id="SSF111369">
    <property type="entry name" value="HlyD-like secretion proteins"/>
    <property type="match status" value="1"/>
</dbReference>
<dbReference type="Gene3D" id="2.40.30.170">
    <property type="match status" value="1"/>
</dbReference>
<accession>R4KT73</accession>
<name>R4KT73_9FIRM</name>
<dbReference type="Pfam" id="PF25917">
    <property type="entry name" value="BSH_RND"/>
    <property type="match status" value="1"/>
</dbReference>
<comment type="similarity">
    <text evidence="2">Belongs to the membrane fusion protein (MFP) (TC 8.A.1) family.</text>
</comment>
<organism evidence="8 9">
    <name type="scientific">Desulfoscipio gibsoniae DSM 7213</name>
    <dbReference type="NCBI Taxonomy" id="767817"/>
    <lineage>
        <taxon>Bacteria</taxon>
        <taxon>Bacillati</taxon>
        <taxon>Bacillota</taxon>
        <taxon>Clostridia</taxon>
        <taxon>Eubacteriales</taxon>
        <taxon>Desulfallaceae</taxon>
        <taxon>Desulfoscipio</taxon>
    </lineage>
</organism>
<evidence type="ECO:0000256" key="3">
    <source>
        <dbReference type="ARBA" id="ARBA00022692"/>
    </source>
</evidence>
<evidence type="ECO:0000256" key="2">
    <source>
        <dbReference type="ARBA" id="ARBA00009477"/>
    </source>
</evidence>
<dbReference type="eggNOG" id="COG1566">
    <property type="taxonomic scope" value="Bacteria"/>
</dbReference>
<dbReference type="InterPro" id="IPR058634">
    <property type="entry name" value="AaeA-lik-b-barrel"/>
</dbReference>
<evidence type="ECO:0000256" key="1">
    <source>
        <dbReference type="ARBA" id="ARBA00004167"/>
    </source>
</evidence>
<dbReference type="AlphaFoldDB" id="R4KT73"/>
<reference evidence="8 9" key="1">
    <citation type="submission" date="2012-01" db="EMBL/GenBank/DDBJ databases">
        <title>Complete sequence of Desulfotomaculum gibsoniae DSM 7213.</title>
        <authorList>
            <consortium name="US DOE Joint Genome Institute"/>
            <person name="Lucas S."/>
            <person name="Han J."/>
            <person name="Lapidus A."/>
            <person name="Cheng J.-F."/>
            <person name="Goodwin L."/>
            <person name="Pitluck S."/>
            <person name="Peters L."/>
            <person name="Ovchinnikova G."/>
            <person name="Teshima H."/>
            <person name="Detter J.C."/>
            <person name="Han C."/>
            <person name="Tapia R."/>
            <person name="Land M."/>
            <person name="Hauser L."/>
            <person name="Kyrpides N."/>
            <person name="Ivanova N."/>
            <person name="Pagani I."/>
            <person name="Parshina S."/>
            <person name="Plugge C."/>
            <person name="Muyzer G."/>
            <person name="Kuever J."/>
            <person name="Ivanova A."/>
            <person name="Nazina T."/>
            <person name="Klenk H.-P."/>
            <person name="Brambilla E."/>
            <person name="Spring S."/>
            <person name="Stams A.F."/>
            <person name="Woyke T."/>
        </authorList>
    </citation>
    <scope>NUCLEOTIDE SEQUENCE [LARGE SCALE GENOMIC DNA]</scope>
    <source>
        <strain evidence="8 9">DSM 7213</strain>
    </source>
</reference>
<gene>
    <name evidence="8" type="ORF">Desgi_4568</name>
</gene>
<sequence length="211" mass="22831">MVVLMLMIITLAGVTWYYWYNNIHYVSTEDAKVDGDIYKASPQISGEILDVKVAEGDTVQAGQIIARLDDTALPAGGNNDLTMVRSPVSGLVIKKLAHAGEIGAAGQPVVMVVRPDALYVTANIEETDLHKVKAGQQVDIKLDSTPGHVITGRVDFIGEATLSTFSLLSQANSGGNFTKVVQRIPVRIKLDEMDKSQLIYGTNAEVKIHVR</sequence>
<feature type="domain" description="Multidrug resistance protein MdtA-like barrel-sandwich hybrid" evidence="6">
    <location>
        <begin position="41"/>
        <end position="113"/>
    </location>
</feature>
<evidence type="ECO:0000259" key="6">
    <source>
        <dbReference type="Pfam" id="PF25917"/>
    </source>
</evidence>
<dbReference type="PANTHER" id="PTHR30386">
    <property type="entry name" value="MEMBRANE FUSION SUBUNIT OF EMRAB-TOLC MULTIDRUG EFFLUX PUMP"/>
    <property type="match status" value="1"/>
</dbReference>
<dbReference type="KEGG" id="dgi:Desgi_4568"/>
<dbReference type="PANTHER" id="PTHR30386:SF26">
    <property type="entry name" value="TRANSPORT PROTEIN COMB"/>
    <property type="match status" value="1"/>
</dbReference>
<dbReference type="GO" id="GO:0016020">
    <property type="term" value="C:membrane"/>
    <property type="evidence" value="ECO:0007669"/>
    <property type="project" value="UniProtKB-SubCell"/>
</dbReference>
<dbReference type="HOGENOM" id="CLU_018816_11_0_9"/>
<dbReference type="InterPro" id="IPR050739">
    <property type="entry name" value="MFP"/>
</dbReference>
<dbReference type="InterPro" id="IPR058625">
    <property type="entry name" value="MdtA-like_BSH"/>
</dbReference>
<dbReference type="STRING" id="767817.Desgi_4568"/>
<evidence type="ECO:0000256" key="4">
    <source>
        <dbReference type="ARBA" id="ARBA00022989"/>
    </source>
</evidence>
<dbReference type="GO" id="GO:0055085">
    <property type="term" value="P:transmembrane transport"/>
    <property type="evidence" value="ECO:0007669"/>
    <property type="project" value="InterPro"/>
</dbReference>
<dbReference type="Gene3D" id="2.40.50.100">
    <property type="match status" value="1"/>
</dbReference>
<evidence type="ECO:0000313" key="8">
    <source>
        <dbReference type="EMBL" id="AGL03795.1"/>
    </source>
</evidence>
<evidence type="ECO:0000313" key="9">
    <source>
        <dbReference type="Proteomes" id="UP000013520"/>
    </source>
</evidence>
<keyword evidence="4" id="KW-1133">Transmembrane helix</keyword>
<keyword evidence="5" id="KW-0472">Membrane</keyword>
<proteinExistence type="inferred from homology"/>
<comment type="subcellular location">
    <subcellularLocation>
        <location evidence="1">Membrane</location>
        <topology evidence="1">Single-pass membrane protein</topology>
    </subcellularLocation>
</comment>
<evidence type="ECO:0000259" key="7">
    <source>
        <dbReference type="Pfam" id="PF25963"/>
    </source>
</evidence>
<keyword evidence="3" id="KW-0812">Transmembrane</keyword>
<evidence type="ECO:0000256" key="5">
    <source>
        <dbReference type="ARBA" id="ARBA00023136"/>
    </source>
</evidence>
<dbReference type="EMBL" id="CP003273">
    <property type="protein sequence ID" value="AGL03795.1"/>
    <property type="molecule type" value="Genomic_DNA"/>
</dbReference>
<keyword evidence="9" id="KW-1185">Reference proteome</keyword>
<dbReference type="Proteomes" id="UP000013520">
    <property type="component" value="Chromosome"/>
</dbReference>
<feature type="domain" description="p-hydroxybenzoic acid efflux pump subunit AaeA-like beta-barrel" evidence="7">
    <location>
        <begin position="118"/>
        <end position="209"/>
    </location>
</feature>
<dbReference type="Pfam" id="PF25963">
    <property type="entry name" value="Beta-barrel_AAEA"/>
    <property type="match status" value="1"/>
</dbReference>
<protein>
    <submittedName>
        <fullName evidence="8">Multidrug resistance efflux pump</fullName>
    </submittedName>
</protein>